<feature type="disulfide bond" evidence="2">
    <location>
        <begin position="346"/>
        <end position="364"/>
    </location>
</feature>
<dbReference type="SMART" id="SM00192">
    <property type="entry name" value="LDLa"/>
    <property type="match status" value="2"/>
</dbReference>
<feature type="chain" id="PRO_5034219519" evidence="4">
    <location>
        <begin position="17"/>
        <end position="419"/>
    </location>
</feature>
<name>A0A8B8E938_CRAVI</name>
<evidence type="ECO:0000256" key="3">
    <source>
        <dbReference type="SAM" id="Phobius"/>
    </source>
</evidence>
<evidence type="ECO:0000313" key="5">
    <source>
        <dbReference type="Proteomes" id="UP000694844"/>
    </source>
</evidence>
<keyword evidence="3" id="KW-1133">Transmembrane helix</keyword>
<dbReference type="CDD" id="cd00112">
    <property type="entry name" value="LDLa"/>
    <property type="match status" value="2"/>
</dbReference>
<protein>
    <submittedName>
        <fullName evidence="6">Low-density lipoprotein receptor-related protein 2-like</fullName>
    </submittedName>
</protein>
<feature type="transmembrane region" description="Helical" evidence="3">
    <location>
        <begin position="385"/>
        <end position="408"/>
    </location>
</feature>
<evidence type="ECO:0000256" key="2">
    <source>
        <dbReference type="PROSITE-ProRule" id="PRU00124"/>
    </source>
</evidence>
<dbReference type="SUPFAM" id="SSF57424">
    <property type="entry name" value="LDL receptor-like module"/>
    <property type="match status" value="2"/>
</dbReference>
<comment type="caution">
    <text evidence="2">Lacks conserved residue(s) required for the propagation of feature annotation.</text>
</comment>
<dbReference type="PRINTS" id="PR00261">
    <property type="entry name" value="LDLRECEPTOR"/>
</dbReference>
<dbReference type="PROSITE" id="PS50068">
    <property type="entry name" value="LDLRA_2"/>
    <property type="match status" value="2"/>
</dbReference>
<keyword evidence="3" id="KW-0812">Transmembrane</keyword>
<accession>A0A8B8E938</accession>
<evidence type="ECO:0000256" key="4">
    <source>
        <dbReference type="SAM" id="SignalP"/>
    </source>
</evidence>
<gene>
    <name evidence="6" type="primary">LOC111133252</name>
</gene>
<reference evidence="6" key="1">
    <citation type="submission" date="2025-08" db="UniProtKB">
        <authorList>
            <consortium name="RefSeq"/>
        </authorList>
    </citation>
    <scope>IDENTIFICATION</scope>
    <source>
        <tissue evidence="6">Whole sample</tissue>
    </source>
</reference>
<keyword evidence="1 2" id="KW-1015">Disulfide bond</keyword>
<dbReference type="RefSeq" id="XP_022337162.1">
    <property type="nucleotide sequence ID" value="XM_022481454.1"/>
</dbReference>
<dbReference type="OrthoDB" id="19606at2759"/>
<organism evidence="5 6">
    <name type="scientific">Crassostrea virginica</name>
    <name type="common">Eastern oyster</name>
    <dbReference type="NCBI Taxonomy" id="6565"/>
    <lineage>
        <taxon>Eukaryota</taxon>
        <taxon>Metazoa</taxon>
        <taxon>Spiralia</taxon>
        <taxon>Lophotrochozoa</taxon>
        <taxon>Mollusca</taxon>
        <taxon>Bivalvia</taxon>
        <taxon>Autobranchia</taxon>
        <taxon>Pteriomorphia</taxon>
        <taxon>Ostreida</taxon>
        <taxon>Ostreoidea</taxon>
        <taxon>Ostreidae</taxon>
        <taxon>Crassostrea</taxon>
    </lineage>
</organism>
<dbReference type="Gene3D" id="4.10.400.10">
    <property type="entry name" value="Low-density Lipoprotein Receptor"/>
    <property type="match status" value="2"/>
</dbReference>
<feature type="disulfide bond" evidence="2">
    <location>
        <begin position="339"/>
        <end position="351"/>
    </location>
</feature>
<dbReference type="PANTHER" id="PTHR24652">
    <property type="entry name" value="LOW-DENSITY LIPOPROTEIN RECEPTOR CLASS A DOMAIN-CONTAINING PROTEIN 2"/>
    <property type="match status" value="1"/>
</dbReference>
<dbReference type="InterPro" id="IPR036055">
    <property type="entry name" value="LDL_receptor-like_sf"/>
</dbReference>
<feature type="disulfide bond" evidence="2">
    <location>
        <begin position="161"/>
        <end position="173"/>
    </location>
</feature>
<feature type="signal peptide" evidence="4">
    <location>
        <begin position="1"/>
        <end position="16"/>
    </location>
</feature>
<dbReference type="InterPro" id="IPR042333">
    <property type="entry name" value="LRAD2/Mig-13-like"/>
</dbReference>
<dbReference type="Pfam" id="PF00057">
    <property type="entry name" value="Ldl_recept_a"/>
    <property type="match status" value="1"/>
</dbReference>
<feature type="disulfide bond" evidence="2">
    <location>
        <begin position="168"/>
        <end position="186"/>
    </location>
</feature>
<keyword evidence="3" id="KW-0472">Membrane</keyword>
<dbReference type="InterPro" id="IPR002172">
    <property type="entry name" value="LDrepeatLR_classA_rpt"/>
</dbReference>
<dbReference type="AlphaFoldDB" id="A0A8B8E938"/>
<dbReference type="Proteomes" id="UP000694844">
    <property type="component" value="Chromosome 5"/>
</dbReference>
<dbReference type="KEGG" id="cvn:111133252"/>
<keyword evidence="5" id="KW-1185">Reference proteome</keyword>
<dbReference type="GeneID" id="111133252"/>
<keyword evidence="4" id="KW-0732">Signal</keyword>
<evidence type="ECO:0000256" key="1">
    <source>
        <dbReference type="ARBA" id="ARBA00023157"/>
    </source>
</evidence>
<sequence length="419" mass="46231">MNPFWVFCVLVTQSLAYKTYYMDENCGKTLNLDTFFRLQASRNNNLQSSLNCSVDIFATSKKIGGSARVLARFLSINMPFSTPVSGCDRVKLELHDGIRNKTLLTPKSGLCGDSFYNTYNYNTANDNFMTFTLTTNPSTQIGTFDAIITNFHEQSDPDAACLDGWWKCGNGRCVDPSSKCNTFDNCGDNTDETYEKCKPTMYFYENCGQEIHVYDAVHLKLKRSGASLIPNTVCDNIVVSHSKSSGVGAPAQVYAHFRSVQLQQPAVSGNCTAARIDVYDGLRNKKRISGSEGLCGNSLSSPDFTTENDQFMPIEFTTDGSNQIGSFEITLTNFHTGDCMSGEFRCRNGRCVDSTVQCDGYQNCGDNSDNDNDLCSVIEGLAKGAIVAIVLTAIFFVIFVPIFVIVVIGRRRRSKYSGI</sequence>
<proteinExistence type="predicted"/>
<evidence type="ECO:0000313" key="6">
    <source>
        <dbReference type="RefSeq" id="XP_022337162.1"/>
    </source>
</evidence>
<dbReference type="InterPro" id="IPR035914">
    <property type="entry name" value="Sperma_CUB_dom_sf"/>
</dbReference>
<dbReference type="SUPFAM" id="SSF49854">
    <property type="entry name" value="Spermadhesin, CUB domain"/>
    <property type="match status" value="1"/>
</dbReference>
<dbReference type="PANTHER" id="PTHR24652:SF67">
    <property type="entry name" value="LOW-DENSITY LIPOPROTEIN RECEPTOR CLASS A DOMAIN-CONTAINING PROTEIN 2"/>
    <property type="match status" value="1"/>
</dbReference>